<dbReference type="Pfam" id="PF05699">
    <property type="entry name" value="Dimer_Tnp_hAT"/>
    <property type="match status" value="1"/>
</dbReference>
<sequence>MLFSILKANKAGLFGEENLCPVDVKDLEIYMQILKPVFVMSTDIQAKFSNISIIVPSVLMIVYGNLDRMICSEQYHDEFRKLLMKHIISKFDYELNSKIYLVASVLNVITHSWWKKRSFCISYFEKGLKFIREVVVGFKKINENEQLSESMNDMSLNEEVFPGQNQNSKEDDYDGLIGLKYFTRSSLNSVTETGEFSKKVEKEVFLFKSLISEKKITSTKTFWLNYSSELPNLYELSLRLLSILCTSSEAERFFSEAGRFDKNLLINQKNC</sequence>
<evidence type="ECO:0000313" key="2">
    <source>
        <dbReference type="EMBL" id="CAF0840041.1"/>
    </source>
</evidence>
<gene>
    <name evidence="2" type="ORF">OXX778_LOCUS8405</name>
</gene>
<dbReference type="GO" id="GO:0046983">
    <property type="term" value="F:protein dimerization activity"/>
    <property type="evidence" value="ECO:0007669"/>
    <property type="project" value="InterPro"/>
</dbReference>
<comment type="caution">
    <text evidence="2">The sequence shown here is derived from an EMBL/GenBank/DDBJ whole genome shotgun (WGS) entry which is preliminary data.</text>
</comment>
<protein>
    <recommendedName>
        <fullName evidence="1">HAT C-terminal dimerisation domain-containing protein</fullName>
    </recommendedName>
</protein>
<name>A0A813VNE2_9BILA</name>
<dbReference type="EMBL" id="CAJNOC010001153">
    <property type="protein sequence ID" value="CAF0840041.1"/>
    <property type="molecule type" value="Genomic_DNA"/>
</dbReference>
<evidence type="ECO:0000313" key="3">
    <source>
        <dbReference type="Proteomes" id="UP000663879"/>
    </source>
</evidence>
<dbReference type="AlphaFoldDB" id="A0A813VNE2"/>
<organism evidence="2 3">
    <name type="scientific">Brachionus calyciflorus</name>
    <dbReference type="NCBI Taxonomy" id="104777"/>
    <lineage>
        <taxon>Eukaryota</taxon>
        <taxon>Metazoa</taxon>
        <taxon>Spiralia</taxon>
        <taxon>Gnathifera</taxon>
        <taxon>Rotifera</taxon>
        <taxon>Eurotatoria</taxon>
        <taxon>Monogononta</taxon>
        <taxon>Pseudotrocha</taxon>
        <taxon>Ploima</taxon>
        <taxon>Brachionidae</taxon>
        <taxon>Brachionus</taxon>
    </lineage>
</organism>
<dbReference type="InterPro" id="IPR008906">
    <property type="entry name" value="HATC_C_dom"/>
</dbReference>
<dbReference type="Proteomes" id="UP000663879">
    <property type="component" value="Unassembled WGS sequence"/>
</dbReference>
<dbReference type="OrthoDB" id="7699631at2759"/>
<dbReference type="InterPro" id="IPR012337">
    <property type="entry name" value="RNaseH-like_sf"/>
</dbReference>
<proteinExistence type="predicted"/>
<keyword evidence="3" id="KW-1185">Reference proteome</keyword>
<dbReference type="SUPFAM" id="SSF53098">
    <property type="entry name" value="Ribonuclease H-like"/>
    <property type="match status" value="1"/>
</dbReference>
<reference evidence="2" key="1">
    <citation type="submission" date="2021-02" db="EMBL/GenBank/DDBJ databases">
        <authorList>
            <person name="Nowell W R."/>
        </authorList>
    </citation>
    <scope>NUCLEOTIDE SEQUENCE</scope>
    <source>
        <strain evidence="2">Ploen Becks lab</strain>
    </source>
</reference>
<evidence type="ECO:0000259" key="1">
    <source>
        <dbReference type="Pfam" id="PF05699"/>
    </source>
</evidence>
<feature type="domain" description="HAT C-terminal dimerisation" evidence="1">
    <location>
        <begin position="221"/>
        <end position="259"/>
    </location>
</feature>
<accession>A0A813VNE2</accession>